<dbReference type="Gene3D" id="1.10.30.10">
    <property type="entry name" value="High mobility group box domain"/>
    <property type="match status" value="1"/>
</dbReference>
<dbReference type="GO" id="GO:0000122">
    <property type="term" value="P:negative regulation of transcription by RNA polymerase II"/>
    <property type="evidence" value="ECO:0007669"/>
    <property type="project" value="TreeGrafter"/>
</dbReference>
<feature type="region of interest" description="Disordered" evidence="5">
    <location>
        <begin position="208"/>
        <end position="227"/>
    </location>
</feature>
<dbReference type="PROSITE" id="PS50118">
    <property type="entry name" value="HMG_BOX_2"/>
    <property type="match status" value="1"/>
</dbReference>
<dbReference type="InterPro" id="IPR050140">
    <property type="entry name" value="SRY-related_HMG-box_TF-like"/>
</dbReference>
<accession>A0AAV2QDK8</accession>
<dbReference type="CDD" id="cd22029">
    <property type="entry name" value="HMG-box_SoxC"/>
    <property type="match status" value="1"/>
</dbReference>
<dbReference type="SUPFAM" id="SSF47095">
    <property type="entry name" value="HMG-box"/>
    <property type="match status" value="1"/>
</dbReference>
<sequence>MRGSHAGAPPSLYVFGSFMVNTTSITPYSDATQTKKHPVNHVKRPMNAFMVWSQLERRRIVAMTPDMHNAEISKQLGRRWKLLTEEQRRPYREEAQRLKILHRREYPDYKYRPRKKPTKSGVSAPMHPLSSDHILRGVAAAGGGRISKVRDMAPTNSRGDNFIGMSVTCQLGNYGVQQKNKTLSSLNTDPLCAVIGLSSNYKKSHLLDNGQFPSSPPLDLPNSPESATTHDEYHGIISNMGISDTWLPQSDSPDFSQIWTNDHTQSMDPSQWTCNLSINNEESNCFYQGASREQHPTLDDLDNNIGVKELVPLPPGISFDIQDALGSEVDVWTFNNSNKVVGTQVITPASSTDNSPESSGLWSSASWDDDVDSFLLGLQEADQNIHQKPNEATLASSYLRSALEVSYALGDLAS</sequence>
<feature type="DNA-binding region" description="HMG box" evidence="4">
    <location>
        <begin position="42"/>
        <end position="110"/>
    </location>
</feature>
<dbReference type="GO" id="GO:0030182">
    <property type="term" value="P:neuron differentiation"/>
    <property type="evidence" value="ECO:0007669"/>
    <property type="project" value="TreeGrafter"/>
</dbReference>
<evidence type="ECO:0000256" key="2">
    <source>
        <dbReference type="ARBA" id="ARBA00023125"/>
    </source>
</evidence>
<comment type="subcellular location">
    <subcellularLocation>
        <location evidence="1">Nucleus</location>
    </subcellularLocation>
</comment>
<dbReference type="InterPro" id="IPR036910">
    <property type="entry name" value="HMG_box_dom_sf"/>
</dbReference>
<dbReference type="GO" id="GO:0000978">
    <property type="term" value="F:RNA polymerase II cis-regulatory region sequence-specific DNA binding"/>
    <property type="evidence" value="ECO:0007669"/>
    <property type="project" value="TreeGrafter"/>
</dbReference>
<evidence type="ECO:0000313" key="7">
    <source>
        <dbReference type="EMBL" id="CAL4079342.1"/>
    </source>
</evidence>
<dbReference type="GO" id="GO:0005634">
    <property type="term" value="C:nucleus"/>
    <property type="evidence" value="ECO:0007669"/>
    <property type="project" value="UniProtKB-SubCell"/>
</dbReference>
<dbReference type="InterPro" id="IPR009071">
    <property type="entry name" value="HMG_box_dom"/>
</dbReference>
<evidence type="ECO:0000256" key="5">
    <source>
        <dbReference type="SAM" id="MobiDB-lite"/>
    </source>
</evidence>
<dbReference type="FunFam" id="1.10.30.10:FF:000002">
    <property type="entry name" value="transcription factor Sox-2"/>
    <property type="match status" value="1"/>
</dbReference>
<dbReference type="Proteomes" id="UP001497623">
    <property type="component" value="Unassembled WGS sequence"/>
</dbReference>
<evidence type="ECO:0000313" key="8">
    <source>
        <dbReference type="Proteomes" id="UP001497623"/>
    </source>
</evidence>
<evidence type="ECO:0000256" key="3">
    <source>
        <dbReference type="ARBA" id="ARBA00023242"/>
    </source>
</evidence>
<reference evidence="7 8" key="1">
    <citation type="submission" date="2024-05" db="EMBL/GenBank/DDBJ databases">
        <authorList>
            <person name="Wallberg A."/>
        </authorList>
    </citation>
    <scope>NUCLEOTIDE SEQUENCE [LARGE SCALE GENOMIC DNA]</scope>
</reference>
<proteinExistence type="predicted"/>
<evidence type="ECO:0000256" key="1">
    <source>
        <dbReference type="ARBA" id="ARBA00004123"/>
    </source>
</evidence>
<dbReference type="SMART" id="SM00398">
    <property type="entry name" value="HMG"/>
    <property type="match status" value="1"/>
</dbReference>
<dbReference type="GO" id="GO:0001228">
    <property type="term" value="F:DNA-binding transcription activator activity, RNA polymerase II-specific"/>
    <property type="evidence" value="ECO:0007669"/>
    <property type="project" value="TreeGrafter"/>
</dbReference>
<dbReference type="PANTHER" id="PTHR10270:SF323">
    <property type="entry name" value="TRANSCRIPTION FACTOR SOX-14-RELATED"/>
    <property type="match status" value="1"/>
</dbReference>
<gene>
    <name evidence="7" type="ORF">MNOR_LOCUS10936</name>
</gene>
<feature type="domain" description="HMG box" evidence="6">
    <location>
        <begin position="42"/>
        <end position="110"/>
    </location>
</feature>
<dbReference type="GO" id="GO:0007420">
    <property type="term" value="P:brain development"/>
    <property type="evidence" value="ECO:0007669"/>
    <property type="project" value="TreeGrafter"/>
</dbReference>
<keyword evidence="3 4" id="KW-0539">Nucleus</keyword>
<keyword evidence="2 4" id="KW-0238">DNA-binding</keyword>
<evidence type="ECO:0000256" key="4">
    <source>
        <dbReference type="PROSITE-ProRule" id="PRU00267"/>
    </source>
</evidence>
<keyword evidence="8" id="KW-1185">Reference proteome</keyword>
<protein>
    <recommendedName>
        <fullName evidence="6">HMG box domain-containing protein</fullName>
    </recommendedName>
</protein>
<dbReference type="AlphaFoldDB" id="A0AAV2QDK8"/>
<comment type="caution">
    <text evidence="7">The sequence shown here is derived from an EMBL/GenBank/DDBJ whole genome shotgun (WGS) entry which is preliminary data.</text>
</comment>
<dbReference type="PANTHER" id="PTHR10270">
    <property type="entry name" value="SOX TRANSCRIPTION FACTOR"/>
    <property type="match status" value="1"/>
</dbReference>
<dbReference type="EMBL" id="CAXKWB010005645">
    <property type="protein sequence ID" value="CAL4079342.1"/>
    <property type="molecule type" value="Genomic_DNA"/>
</dbReference>
<organism evidence="7 8">
    <name type="scientific">Meganyctiphanes norvegica</name>
    <name type="common">Northern krill</name>
    <name type="synonym">Thysanopoda norvegica</name>
    <dbReference type="NCBI Taxonomy" id="48144"/>
    <lineage>
        <taxon>Eukaryota</taxon>
        <taxon>Metazoa</taxon>
        <taxon>Ecdysozoa</taxon>
        <taxon>Arthropoda</taxon>
        <taxon>Crustacea</taxon>
        <taxon>Multicrustacea</taxon>
        <taxon>Malacostraca</taxon>
        <taxon>Eumalacostraca</taxon>
        <taxon>Eucarida</taxon>
        <taxon>Euphausiacea</taxon>
        <taxon>Euphausiidae</taxon>
        <taxon>Meganyctiphanes</taxon>
    </lineage>
</organism>
<evidence type="ECO:0000259" key="6">
    <source>
        <dbReference type="PROSITE" id="PS50118"/>
    </source>
</evidence>
<name>A0AAV2QDK8_MEGNR</name>
<dbReference type="Pfam" id="PF00505">
    <property type="entry name" value="HMG_box"/>
    <property type="match status" value="1"/>
</dbReference>